<sequence>MSDSLLAFRASSFWSNPLLFAIPALYILHKTLQSPARPQKVTYDEERVLILGASSGIGRAIADIYAARGARVFVVGRRQDQVQEVMLSCKNSSSVGTDNTVLGIAADFANAEDLVKIRDQIEQDWGGLDTLVVAAGVSALRPLMEVAGVEKTKSGFSPASASKDDIQKASEVASAAIHSNYIGPLMSAVTFIPLLSRTSKSPSVLLISSLASVIPAPTRSIYASTKGASLLLYQSLAIEHPDISFSHILPSTVEGDFRASAVDAGPVREANPNKKGLKRQYVADRCIRAVDRQQGAVFLPGTMRLGHLLYWLWPSFVERQARKKYKYDII</sequence>
<evidence type="ECO:0000313" key="6">
    <source>
        <dbReference type="Proteomes" id="UP000320762"/>
    </source>
</evidence>
<dbReference type="Proteomes" id="UP000320762">
    <property type="component" value="Unassembled WGS sequence"/>
</dbReference>
<dbReference type="AlphaFoldDB" id="A0A550CE32"/>
<gene>
    <name evidence="5" type="ORF">BD626DRAFT_497392</name>
</gene>
<accession>A0A550CE32</accession>
<evidence type="ECO:0000256" key="4">
    <source>
        <dbReference type="ARBA" id="ARBA00037096"/>
    </source>
</evidence>
<dbReference type="EMBL" id="VDMD01000011">
    <property type="protein sequence ID" value="TRM63037.1"/>
    <property type="molecule type" value="Genomic_DNA"/>
</dbReference>
<evidence type="ECO:0000256" key="1">
    <source>
        <dbReference type="ARBA" id="ARBA00006484"/>
    </source>
</evidence>
<evidence type="ECO:0000313" key="5">
    <source>
        <dbReference type="EMBL" id="TRM63037.1"/>
    </source>
</evidence>
<keyword evidence="3" id="KW-0560">Oxidoreductase</keyword>
<dbReference type="SUPFAM" id="SSF51735">
    <property type="entry name" value="NAD(P)-binding Rossmann-fold domains"/>
    <property type="match status" value="1"/>
</dbReference>
<keyword evidence="2" id="KW-0521">NADP</keyword>
<comment type="similarity">
    <text evidence="1">Belongs to the short-chain dehydrogenases/reductases (SDR) family.</text>
</comment>
<evidence type="ECO:0000256" key="2">
    <source>
        <dbReference type="ARBA" id="ARBA00022857"/>
    </source>
</evidence>
<dbReference type="GO" id="GO:0016491">
    <property type="term" value="F:oxidoreductase activity"/>
    <property type="evidence" value="ECO:0007669"/>
    <property type="project" value="UniProtKB-KW"/>
</dbReference>
<dbReference type="GO" id="GO:0016020">
    <property type="term" value="C:membrane"/>
    <property type="evidence" value="ECO:0007669"/>
    <property type="project" value="TreeGrafter"/>
</dbReference>
<dbReference type="PRINTS" id="PR00081">
    <property type="entry name" value="GDHRDH"/>
</dbReference>
<dbReference type="PANTHER" id="PTHR44196">
    <property type="entry name" value="DEHYDROGENASE/REDUCTASE SDR FAMILY MEMBER 7B"/>
    <property type="match status" value="1"/>
</dbReference>
<evidence type="ECO:0000256" key="3">
    <source>
        <dbReference type="ARBA" id="ARBA00023002"/>
    </source>
</evidence>
<dbReference type="InterPro" id="IPR020904">
    <property type="entry name" value="Sc_DH/Rdtase_CS"/>
</dbReference>
<organism evidence="5 6">
    <name type="scientific">Schizophyllum amplum</name>
    <dbReference type="NCBI Taxonomy" id="97359"/>
    <lineage>
        <taxon>Eukaryota</taxon>
        <taxon>Fungi</taxon>
        <taxon>Dikarya</taxon>
        <taxon>Basidiomycota</taxon>
        <taxon>Agaricomycotina</taxon>
        <taxon>Agaricomycetes</taxon>
        <taxon>Agaricomycetidae</taxon>
        <taxon>Agaricales</taxon>
        <taxon>Schizophyllaceae</taxon>
        <taxon>Schizophyllum</taxon>
    </lineage>
</organism>
<dbReference type="STRING" id="97359.A0A550CE32"/>
<dbReference type="InterPro" id="IPR002347">
    <property type="entry name" value="SDR_fam"/>
</dbReference>
<dbReference type="PANTHER" id="PTHR44196:SF1">
    <property type="entry name" value="DEHYDROGENASE_REDUCTASE SDR FAMILY MEMBER 7B"/>
    <property type="match status" value="1"/>
</dbReference>
<dbReference type="Gene3D" id="3.40.50.720">
    <property type="entry name" value="NAD(P)-binding Rossmann-like Domain"/>
    <property type="match status" value="1"/>
</dbReference>
<protein>
    <recommendedName>
        <fullName evidence="7">NAD(P)-binding protein</fullName>
    </recommendedName>
</protein>
<reference evidence="5 6" key="1">
    <citation type="journal article" date="2019" name="New Phytol.">
        <title>Comparative genomics reveals unique wood-decay strategies and fruiting body development in the Schizophyllaceae.</title>
        <authorList>
            <person name="Almasi E."/>
            <person name="Sahu N."/>
            <person name="Krizsan K."/>
            <person name="Balint B."/>
            <person name="Kovacs G.M."/>
            <person name="Kiss B."/>
            <person name="Cseklye J."/>
            <person name="Drula E."/>
            <person name="Henrissat B."/>
            <person name="Nagy I."/>
            <person name="Chovatia M."/>
            <person name="Adam C."/>
            <person name="LaButti K."/>
            <person name="Lipzen A."/>
            <person name="Riley R."/>
            <person name="Grigoriev I.V."/>
            <person name="Nagy L.G."/>
        </authorList>
    </citation>
    <scope>NUCLEOTIDE SEQUENCE [LARGE SCALE GENOMIC DNA]</scope>
    <source>
        <strain evidence="5 6">NL-1724</strain>
    </source>
</reference>
<name>A0A550CE32_9AGAR</name>
<dbReference type="InterPro" id="IPR036291">
    <property type="entry name" value="NAD(P)-bd_dom_sf"/>
</dbReference>
<comment type="caution">
    <text evidence="5">The sequence shown here is derived from an EMBL/GenBank/DDBJ whole genome shotgun (WGS) entry which is preliminary data.</text>
</comment>
<dbReference type="PROSITE" id="PS00061">
    <property type="entry name" value="ADH_SHORT"/>
    <property type="match status" value="1"/>
</dbReference>
<comment type="function">
    <text evidence="4">Putative oxidoreductase.</text>
</comment>
<proteinExistence type="inferred from homology"/>
<evidence type="ECO:0008006" key="7">
    <source>
        <dbReference type="Google" id="ProtNLM"/>
    </source>
</evidence>
<keyword evidence="6" id="KW-1185">Reference proteome</keyword>
<dbReference type="Pfam" id="PF00106">
    <property type="entry name" value="adh_short"/>
    <property type="match status" value="1"/>
</dbReference>
<dbReference type="OrthoDB" id="37659at2759"/>